<reference evidence="9" key="1">
    <citation type="submission" date="2020-03" db="EMBL/GenBank/DDBJ databases">
        <title>Melopsittacus undulatus (budgerigar) genome, bMelUnd1, maternal haplotype with Z.</title>
        <authorList>
            <person name="Gedman G."/>
            <person name="Mountcastle J."/>
            <person name="Haase B."/>
            <person name="Formenti G."/>
            <person name="Wright T."/>
            <person name="Apodaca J."/>
            <person name="Pelan S."/>
            <person name="Chow W."/>
            <person name="Rhie A."/>
            <person name="Howe K."/>
            <person name="Fedrigo O."/>
            <person name="Jarvis E.D."/>
        </authorList>
    </citation>
    <scope>NUCLEOTIDE SEQUENCE [LARGE SCALE GENOMIC DNA]</scope>
</reference>
<evidence type="ECO:0000256" key="8">
    <source>
        <dbReference type="SAM" id="MobiDB-lite"/>
    </source>
</evidence>
<organism evidence="9 10">
    <name type="scientific">Melopsittacus undulatus</name>
    <name type="common">Budgerigar</name>
    <name type="synonym">Psittacus undulatus</name>
    <dbReference type="NCBI Taxonomy" id="13146"/>
    <lineage>
        <taxon>Eukaryota</taxon>
        <taxon>Metazoa</taxon>
        <taxon>Chordata</taxon>
        <taxon>Craniata</taxon>
        <taxon>Vertebrata</taxon>
        <taxon>Euteleostomi</taxon>
        <taxon>Archelosauria</taxon>
        <taxon>Archosauria</taxon>
        <taxon>Dinosauria</taxon>
        <taxon>Saurischia</taxon>
        <taxon>Theropoda</taxon>
        <taxon>Coelurosauria</taxon>
        <taxon>Aves</taxon>
        <taxon>Neognathae</taxon>
        <taxon>Neoaves</taxon>
        <taxon>Telluraves</taxon>
        <taxon>Australaves</taxon>
        <taxon>Psittaciformes</taxon>
        <taxon>Psittaculidae</taxon>
        <taxon>Melopsittacus</taxon>
    </lineage>
</organism>
<feature type="compositionally biased region" description="Low complexity" evidence="8">
    <location>
        <begin position="90"/>
        <end position="100"/>
    </location>
</feature>
<dbReference type="InterPro" id="IPR002156">
    <property type="entry name" value="RNaseH_domain"/>
</dbReference>
<dbReference type="InterPro" id="IPR036397">
    <property type="entry name" value="RNaseH_sf"/>
</dbReference>
<keyword evidence="3" id="KW-0540">Nuclease</keyword>
<feature type="coiled-coil region" evidence="7">
    <location>
        <begin position="419"/>
        <end position="689"/>
    </location>
</feature>
<dbReference type="GO" id="GO:0016032">
    <property type="term" value="P:viral process"/>
    <property type="evidence" value="ECO:0007669"/>
    <property type="project" value="InterPro"/>
</dbReference>
<feature type="coiled-coil region" evidence="7">
    <location>
        <begin position="113"/>
        <end position="174"/>
    </location>
</feature>
<dbReference type="Gene3D" id="3.30.420.10">
    <property type="entry name" value="Ribonuclease H-like superfamily/Ribonuclease H"/>
    <property type="match status" value="1"/>
</dbReference>
<dbReference type="InterPro" id="IPR008919">
    <property type="entry name" value="Retrov_capsid_N"/>
</dbReference>
<evidence type="ECO:0000256" key="2">
    <source>
        <dbReference type="ARBA" id="ARBA00022695"/>
    </source>
</evidence>
<keyword evidence="10" id="KW-1185">Reference proteome</keyword>
<evidence type="ECO:0000256" key="6">
    <source>
        <dbReference type="ARBA" id="ARBA00022918"/>
    </source>
</evidence>
<keyword evidence="1" id="KW-0808">Transferase</keyword>
<keyword evidence="4" id="KW-0255">Endonuclease</keyword>
<dbReference type="Pfam" id="PF00607">
    <property type="entry name" value="Gag_p24"/>
    <property type="match status" value="1"/>
</dbReference>
<evidence type="ECO:0000313" key="9">
    <source>
        <dbReference type="Ensembl" id="ENSMUNP00000031828.1"/>
    </source>
</evidence>
<dbReference type="PANTHER" id="PTHR41694:SF3">
    <property type="entry name" value="RNA-DIRECTED DNA POLYMERASE-RELATED"/>
    <property type="match status" value="1"/>
</dbReference>
<protein>
    <submittedName>
        <fullName evidence="9">Uncharacterized protein</fullName>
    </submittedName>
</protein>
<sequence>MIDQMHAEAEIAAASKGALSESTKNSDLGETDLIEWGPLPDPVPPRTSPEKTKIAAPVHKKGEFDDLIIPWDPSDELPTQPSAPPEPEPMEVLPENVPLPSEDDDALQKESPYAELVQELRQQRHQMARLMIAVKNLDKDGDTGKKKEMYKKAMEAIKEGIKNIERQLDQKEKLDAGGREGIKRAIRQGKLTIKEGHEKIKRLYGAGEGLTEKEKRDLQDDLDEGMLEDERAKGYTPKRVNEYIPTDHSFDMGRRWKGVITQANLNGEVTLEPLISAPVRVTQNGAEWTPLDWNLVSKLQQSVMAYGATNSAVRRQMTAFMKYQELVPANIRLLMETLLGATAFTMFLVKWQERLELKQLEFKAEDSNLLKIKTGDSNLLEFKAEDANLLQTVTETEVNEVLRSTSPEKNEALEAQQQMSLFQNRIREQNAHLEMLREKAHDLEVQLESSQKNAKDKENTFAQMEENMEDTIQQLCESMEEKEQDVKSLQDLVASERLSVLQCALSVRDSEIRELKNEIALCKMKEQQHVEELTISHEKDICRQLENLRAELEKCHRREIAEARQVYEEEMVLKYKNELEELKRELCALNSEEHVQTLNGIIIDLNKSLHESEVNKESLRKRLENQQEDFEREKSEIETKYKGLIDGLKLQLSDAEEQLKEAEQYKQVKQSLRGKIQKLNSLVKELNEKQLYEAKATTDVRQKPDEDNVSNKKVMTLRENQILPEMRAEFDAMWNEPHQLTGEDELVHEELEFQYGFGVGSSRDPLAEIKNSEVTENNENGEGDDSLKVIETKIEQQQVYRYEPEYPVMVLVYGSQQYRSAIIAQQIEKHLAILEWVFPSYQPSASVTTLQDYIGSLLLKAKERVRLVFGVDPSVFVLPWKTTDLIQEWSLCSMTFALAVNGVQLSTHYPSHPLFQTTSIIMRGPIVKQKPISNALTVFTDASGRTGKYGFAWQDNQNWKLKIWTDTGQSVQILELQAIVETLNWFSSQALNIVSDSAYAVSVVNRIDCAKIGKIGTLEIEELVIRLKGIIQERKEPIWCCHM</sequence>
<keyword evidence="2" id="KW-0548">Nucleotidyltransferase</keyword>
<dbReference type="SUPFAM" id="SSF47943">
    <property type="entry name" value="Retrovirus capsid protein, N-terminal core domain"/>
    <property type="match status" value="1"/>
</dbReference>
<evidence type="ECO:0000256" key="5">
    <source>
        <dbReference type="ARBA" id="ARBA00022801"/>
    </source>
</evidence>
<dbReference type="SUPFAM" id="SSF53098">
    <property type="entry name" value="Ribonuclease H-like"/>
    <property type="match status" value="1"/>
</dbReference>
<keyword evidence="5" id="KW-0378">Hydrolase</keyword>
<evidence type="ECO:0000256" key="4">
    <source>
        <dbReference type="ARBA" id="ARBA00022759"/>
    </source>
</evidence>
<dbReference type="Gene3D" id="1.10.375.10">
    <property type="entry name" value="Human Immunodeficiency Virus Type 1 Capsid Protein"/>
    <property type="match status" value="1"/>
</dbReference>
<feature type="region of interest" description="Disordered" evidence="8">
    <location>
        <begin position="1"/>
        <end position="105"/>
    </location>
</feature>
<name>A0A8V5GPL3_MELUD</name>
<dbReference type="GO" id="GO:0004523">
    <property type="term" value="F:RNA-DNA hybrid ribonuclease activity"/>
    <property type="evidence" value="ECO:0007669"/>
    <property type="project" value="InterPro"/>
</dbReference>
<dbReference type="PROSITE" id="PS50879">
    <property type="entry name" value="RNASE_H_1"/>
    <property type="match status" value="1"/>
</dbReference>
<dbReference type="InterPro" id="IPR012337">
    <property type="entry name" value="RNaseH-like_sf"/>
</dbReference>
<dbReference type="AlphaFoldDB" id="A0A8V5GPL3"/>
<evidence type="ECO:0000256" key="3">
    <source>
        <dbReference type="ARBA" id="ARBA00022722"/>
    </source>
</evidence>
<keyword evidence="6" id="KW-0695">RNA-directed DNA polymerase</keyword>
<dbReference type="Pfam" id="PF00075">
    <property type="entry name" value="RNase_H"/>
    <property type="match status" value="1"/>
</dbReference>
<accession>A0A8V5GPL3</accession>
<dbReference type="GO" id="GO:0003964">
    <property type="term" value="F:RNA-directed DNA polymerase activity"/>
    <property type="evidence" value="ECO:0007669"/>
    <property type="project" value="UniProtKB-KW"/>
</dbReference>
<proteinExistence type="predicted"/>
<dbReference type="Ensembl" id="ENSMUNT00000026877.1">
    <property type="protein sequence ID" value="ENSMUNP00000031828.1"/>
    <property type="gene ID" value="ENSMUNG00000018632.1"/>
</dbReference>
<evidence type="ECO:0000313" key="10">
    <source>
        <dbReference type="Proteomes" id="UP000694405"/>
    </source>
</evidence>
<dbReference type="PANTHER" id="PTHR41694">
    <property type="entry name" value="ENDOGENOUS RETROVIRUS GROUP K MEMBER POL PROTEIN"/>
    <property type="match status" value="1"/>
</dbReference>
<keyword evidence="7" id="KW-0175">Coiled coil</keyword>
<reference evidence="9" key="3">
    <citation type="submission" date="2025-09" db="UniProtKB">
        <authorList>
            <consortium name="Ensembl"/>
        </authorList>
    </citation>
    <scope>IDENTIFICATION</scope>
</reference>
<reference evidence="9" key="2">
    <citation type="submission" date="2025-08" db="UniProtKB">
        <authorList>
            <consortium name="Ensembl"/>
        </authorList>
    </citation>
    <scope>IDENTIFICATION</scope>
</reference>
<evidence type="ECO:0000256" key="7">
    <source>
        <dbReference type="SAM" id="Coils"/>
    </source>
</evidence>
<evidence type="ECO:0000256" key="1">
    <source>
        <dbReference type="ARBA" id="ARBA00022679"/>
    </source>
</evidence>
<dbReference type="Proteomes" id="UP000694405">
    <property type="component" value="Unassembled WGS sequence"/>
</dbReference>
<dbReference type="GO" id="GO:0035613">
    <property type="term" value="F:RNA stem-loop binding"/>
    <property type="evidence" value="ECO:0007669"/>
    <property type="project" value="TreeGrafter"/>
</dbReference>